<dbReference type="Proteomes" id="UP000541444">
    <property type="component" value="Unassembled WGS sequence"/>
</dbReference>
<evidence type="ECO:0000313" key="2">
    <source>
        <dbReference type="EMBL" id="KAF6148848.1"/>
    </source>
</evidence>
<dbReference type="AlphaFoldDB" id="A0A7J7M230"/>
<keyword evidence="3" id="KW-1185">Reference proteome</keyword>
<proteinExistence type="predicted"/>
<protein>
    <recommendedName>
        <fullName evidence="1">Retrotransposon Copia-like N-terminal domain-containing protein</fullName>
    </recommendedName>
</protein>
<accession>A0A7J7M230</accession>
<evidence type="ECO:0000259" key="1">
    <source>
        <dbReference type="Pfam" id="PF14244"/>
    </source>
</evidence>
<dbReference type="Pfam" id="PF14244">
    <property type="entry name" value="Retrotran_gag_3"/>
    <property type="match status" value="1"/>
</dbReference>
<name>A0A7J7M230_9MAGN</name>
<dbReference type="OrthoDB" id="1690976at2759"/>
<reference evidence="2 3" key="1">
    <citation type="journal article" date="2020" name="IScience">
        <title>Genome Sequencing of the Endangered Kingdonia uniflora (Circaeasteraceae, Ranunculales) Reveals Potential Mechanisms of Evolutionary Specialization.</title>
        <authorList>
            <person name="Sun Y."/>
            <person name="Deng T."/>
            <person name="Zhang A."/>
            <person name="Moore M.J."/>
            <person name="Landis J.B."/>
            <person name="Lin N."/>
            <person name="Zhang H."/>
            <person name="Zhang X."/>
            <person name="Huang J."/>
            <person name="Zhang X."/>
            <person name="Sun H."/>
            <person name="Wang H."/>
        </authorList>
    </citation>
    <scope>NUCLEOTIDE SEQUENCE [LARGE SCALE GENOMIC DNA]</scope>
    <source>
        <strain evidence="2">TB1705</strain>
        <tissue evidence="2">Leaf</tissue>
    </source>
</reference>
<gene>
    <name evidence="2" type="ORF">GIB67_014219</name>
</gene>
<dbReference type="InterPro" id="IPR029472">
    <property type="entry name" value="Copia-like_N"/>
</dbReference>
<feature type="domain" description="Retrotransposon Copia-like N-terminal" evidence="1">
    <location>
        <begin position="12"/>
        <end position="49"/>
    </location>
</feature>
<organism evidence="2 3">
    <name type="scientific">Kingdonia uniflora</name>
    <dbReference type="NCBI Taxonomy" id="39325"/>
    <lineage>
        <taxon>Eukaryota</taxon>
        <taxon>Viridiplantae</taxon>
        <taxon>Streptophyta</taxon>
        <taxon>Embryophyta</taxon>
        <taxon>Tracheophyta</taxon>
        <taxon>Spermatophyta</taxon>
        <taxon>Magnoliopsida</taxon>
        <taxon>Ranunculales</taxon>
        <taxon>Circaeasteraceae</taxon>
        <taxon>Kingdonia</taxon>
    </lineage>
</organism>
<dbReference type="EMBL" id="JACGCM010001825">
    <property type="protein sequence ID" value="KAF6148848.1"/>
    <property type="molecule type" value="Genomic_DNA"/>
</dbReference>
<comment type="caution">
    <text evidence="2">The sequence shown here is derived from an EMBL/GenBank/DDBJ whole genome shotgun (WGS) entry which is preliminary data.</text>
</comment>
<sequence>MGKVVQSYNPVNDNPNLKITSHLQDDLNYVLWAQSMKLFIGGRGKIRFLLGMEKELAESNLKYANWFSDDLTFLSVDDKPIVIQKEKHNAREAL</sequence>
<evidence type="ECO:0000313" key="3">
    <source>
        <dbReference type="Proteomes" id="UP000541444"/>
    </source>
</evidence>